<keyword evidence="5" id="KW-0125">Carotenoid biosynthesis</keyword>
<keyword evidence="3" id="KW-0328">Glycosyltransferase</keyword>
<dbReference type="AlphaFoldDB" id="A0A2T4U7G9"/>
<feature type="transmembrane region" description="Helical" evidence="11">
    <location>
        <begin position="270"/>
        <end position="288"/>
    </location>
</feature>
<comment type="function">
    <text evidence="7">Catalyzes the glycosylation of 4,4'-diaponeurosporenoate, i.e. the esterification of glucose at the C1'' position with the carboxyl group of 4,4'-diaponeurosporenic acid, to form glycosyl-4,4'-diaponeurosporenoate. This is a step in the biosynthesis of staphyloxanthin, an orange pigment present in most staphylococci strains.</text>
</comment>
<evidence type="ECO:0000259" key="12">
    <source>
        <dbReference type="Pfam" id="PF00535"/>
    </source>
</evidence>
<dbReference type="RefSeq" id="WP_107584515.1">
    <property type="nucleotide sequence ID" value="NZ_PZJJ01000008.1"/>
</dbReference>
<keyword evidence="11" id="KW-0812">Transmembrane</keyword>
<evidence type="ECO:0000256" key="7">
    <source>
        <dbReference type="ARBA" id="ARBA00037281"/>
    </source>
</evidence>
<evidence type="ECO:0000313" key="14">
    <source>
        <dbReference type="Proteomes" id="UP000240509"/>
    </source>
</evidence>
<evidence type="ECO:0000256" key="2">
    <source>
        <dbReference type="ARBA" id="ARBA00022475"/>
    </source>
</evidence>
<dbReference type="InterPro" id="IPR001173">
    <property type="entry name" value="Glyco_trans_2-like"/>
</dbReference>
<dbReference type="InterPro" id="IPR029044">
    <property type="entry name" value="Nucleotide-diphossugar_trans"/>
</dbReference>
<name>A0A2T4U7G9_9BACI</name>
<dbReference type="OrthoDB" id="9800276at2"/>
<dbReference type="PANTHER" id="PTHR43646">
    <property type="entry name" value="GLYCOSYLTRANSFERASE"/>
    <property type="match status" value="1"/>
</dbReference>
<dbReference type="Proteomes" id="UP000240509">
    <property type="component" value="Unassembled WGS sequence"/>
</dbReference>
<evidence type="ECO:0000256" key="5">
    <source>
        <dbReference type="ARBA" id="ARBA00022746"/>
    </source>
</evidence>
<reference evidence="13 14" key="1">
    <citation type="submission" date="2018-03" db="EMBL/GenBank/DDBJ databases">
        <title>Alkalicoccus saliphilus sp. nov., isolated from a mineral pool.</title>
        <authorList>
            <person name="Zhao B."/>
        </authorList>
    </citation>
    <scope>NUCLEOTIDE SEQUENCE [LARGE SCALE GENOMIC DNA]</scope>
    <source>
        <strain evidence="13 14">6AG</strain>
    </source>
</reference>
<feature type="transmembrane region" description="Helical" evidence="11">
    <location>
        <begin position="326"/>
        <end position="344"/>
    </location>
</feature>
<accession>A0A2T4U7G9</accession>
<evidence type="ECO:0000256" key="10">
    <source>
        <dbReference type="ARBA" id="ARBA00040345"/>
    </source>
</evidence>
<evidence type="ECO:0000313" key="13">
    <source>
        <dbReference type="EMBL" id="PTL39353.1"/>
    </source>
</evidence>
<comment type="pathway">
    <text evidence="8">Carotenoid biosynthesis; staphyloxanthin biosynthesis; staphyloxanthin from farnesyl diphosphate: step 4/5.</text>
</comment>
<comment type="caution">
    <text evidence="13">The sequence shown here is derived from an EMBL/GenBank/DDBJ whole genome shotgun (WGS) entry which is preliminary data.</text>
</comment>
<dbReference type="PANTHER" id="PTHR43646:SF2">
    <property type="entry name" value="GLYCOSYLTRANSFERASE 2-LIKE DOMAIN-CONTAINING PROTEIN"/>
    <property type="match status" value="1"/>
</dbReference>
<evidence type="ECO:0000256" key="3">
    <source>
        <dbReference type="ARBA" id="ARBA00022676"/>
    </source>
</evidence>
<evidence type="ECO:0000256" key="8">
    <source>
        <dbReference type="ARBA" id="ARBA00037904"/>
    </source>
</evidence>
<evidence type="ECO:0000256" key="11">
    <source>
        <dbReference type="SAM" id="Phobius"/>
    </source>
</evidence>
<keyword evidence="4 13" id="KW-0808">Transferase</keyword>
<sequence>MTWISLITLTAVLVISIQWYTGIRRMPFVRQTEIQKQLPSVTIIAAAKNEEKRIREAADSFLSLDYPDLEIVIVNDRSTDQTGEILQDVKKNHPAGSRLTLKTIQNLPEGWLGKNHALYIGAENSVSDWLLFTDGDIIFHPEALKYAASHAVNNNLDHLPLIPQNEGGTLPYRAFHYYWSIIGIWNFIQLKHAGVGAFNFLRREAYEAIGTHAAVKSAPDDDLKLGKILVKAGYRQQLAFGMGLVFVQWYESVPEVINGLEKNLFAFMRYSTALVLTFSTVIFLLHIFPFAALFAAGFPSALIYAFILIVYAAMYFYNRKFAGDSPLFYFTLPLAALLFIYCLLRSAYKALRRGGIDWRGTTYSLKELKRKK</sequence>
<organism evidence="13 14">
    <name type="scientific">Alkalicoccus saliphilus</name>
    <dbReference type="NCBI Taxonomy" id="200989"/>
    <lineage>
        <taxon>Bacteria</taxon>
        <taxon>Bacillati</taxon>
        <taxon>Bacillota</taxon>
        <taxon>Bacilli</taxon>
        <taxon>Bacillales</taxon>
        <taxon>Bacillaceae</taxon>
        <taxon>Alkalicoccus</taxon>
    </lineage>
</organism>
<dbReference type="SUPFAM" id="SSF53448">
    <property type="entry name" value="Nucleotide-diphospho-sugar transferases"/>
    <property type="match status" value="1"/>
</dbReference>
<dbReference type="GO" id="GO:0016757">
    <property type="term" value="F:glycosyltransferase activity"/>
    <property type="evidence" value="ECO:0007669"/>
    <property type="project" value="UniProtKB-KW"/>
</dbReference>
<dbReference type="Gene3D" id="3.90.550.10">
    <property type="entry name" value="Spore Coat Polysaccharide Biosynthesis Protein SpsA, Chain A"/>
    <property type="match status" value="1"/>
</dbReference>
<dbReference type="Pfam" id="PF00535">
    <property type="entry name" value="Glycos_transf_2"/>
    <property type="match status" value="1"/>
</dbReference>
<evidence type="ECO:0000256" key="1">
    <source>
        <dbReference type="ARBA" id="ARBA00004236"/>
    </source>
</evidence>
<gene>
    <name evidence="13" type="ORF">C6Y45_07000</name>
</gene>
<protein>
    <recommendedName>
        <fullName evidence="10">4,4'-diaponeurosporenoate glycosyltransferase</fullName>
    </recommendedName>
</protein>
<dbReference type="EMBL" id="PZJJ01000008">
    <property type="protein sequence ID" value="PTL39353.1"/>
    <property type="molecule type" value="Genomic_DNA"/>
</dbReference>
<feature type="transmembrane region" description="Helical" evidence="11">
    <location>
        <begin position="6"/>
        <end position="23"/>
    </location>
</feature>
<comment type="similarity">
    <text evidence="9">Belongs to the glycosyltransferase 2 family. CrtQ subfamily.</text>
</comment>
<feature type="domain" description="Glycosyltransferase 2-like" evidence="12">
    <location>
        <begin position="42"/>
        <end position="208"/>
    </location>
</feature>
<keyword evidence="6 11" id="KW-0472">Membrane</keyword>
<feature type="transmembrane region" description="Helical" evidence="11">
    <location>
        <begin position="293"/>
        <end position="314"/>
    </location>
</feature>
<keyword evidence="14" id="KW-1185">Reference proteome</keyword>
<evidence type="ECO:0000256" key="6">
    <source>
        <dbReference type="ARBA" id="ARBA00023136"/>
    </source>
</evidence>
<dbReference type="GO" id="GO:0005886">
    <property type="term" value="C:plasma membrane"/>
    <property type="evidence" value="ECO:0007669"/>
    <property type="project" value="UniProtKB-SubCell"/>
</dbReference>
<keyword evidence="11" id="KW-1133">Transmembrane helix</keyword>
<evidence type="ECO:0000256" key="4">
    <source>
        <dbReference type="ARBA" id="ARBA00022679"/>
    </source>
</evidence>
<proteinExistence type="inferred from homology"/>
<comment type="subcellular location">
    <subcellularLocation>
        <location evidence="1">Cell membrane</location>
    </subcellularLocation>
</comment>
<dbReference type="GO" id="GO:0016117">
    <property type="term" value="P:carotenoid biosynthetic process"/>
    <property type="evidence" value="ECO:0007669"/>
    <property type="project" value="UniProtKB-KW"/>
</dbReference>
<evidence type="ECO:0000256" key="9">
    <source>
        <dbReference type="ARBA" id="ARBA00038120"/>
    </source>
</evidence>
<keyword evidence="2" id="KW-1003">Cell membrane</keyword>